<protein>
    <submittedName>
        <fullName evidence="1">Transposon Ty3-I Gag-Pol poly</fullName>
    </submittedName>
</protein>
<dbReference type="Proteomes" id="UP000290572">
    <property type="component" value="Unassembled WGS sequence"/>
</dbReference>
<proteinExistence type="predicted"/>
<keyword evidence="2" id="KW-1185">Reference proteome</keyword>
<evidence type="ECO:0000313" key="1">
    <source>
        <dbReference type="EMBL" id="RXN10798.1"/>
    </source>
</evidence>
<reference evidence="1 2" key="1">
    <citation type="submission" date="2018-03" db="EMBL/GenBank/DDBJ databases">
        <title>Draft genome sequence of Rohu Carp (Labeo rohita).</title>
        <authorList>
            <person name="Das P."/>
            <person name="Kushwaha B."/>
            <person name="Joshi C.G."/>
            <person name="Kumar D."/>
            <person name="Nagpure N.S."/>
            <person name="Sahoo L."/>
            <person name="Das S.P."/>
            <person name="Bit A."/>
            <person name="Patnaik S."/>
            <person name="Meher P.K."/>
            <person name="Jayasankar P."/>
            <person name="Koringa P.G."/>
            <person name="Patel N.V."/>
            <person name="Hinsu A.T."/>
            <person name="Kumar R."/>
            <person name="Pandey M."/>
            <person name="Agarwal S."/>
            <person name="Srivastava S."/>
            <person name="Singh M."/>
            <person name="Iquebal M.A."/>
            <person name="Jaiswal S."/>
            <person name="Angadi U.B."/>
            <person name="Kumar N."/>
            <person name="Raza M."/>
            <person name="Shah T.M."/>
            <person name="Rai A."/>
            <person name="Jena J.K."/>
        </authorList>
    </citation>
    <scope>NUCLEOTIDE SEQUENCE [LARGE SCALE GENOMIC DNA]</scope>
    <source>
        <strain evidence="1">DASCIFA01</strain>
        <tissue evidence="1">Testis</tissue>
    </source>
</reference>
<accession>A0A498LQT4</accession>
<evidence type="ECO:0000313" key="2">
    <source>
        <dbReference type="Proteomes" id="UP000290572"/>
    </source>
</evidence>
<organism evidence="1 2">
    <name type="scientific">Labeo rohita</name>
    <name type="common">Indian major carp</name>
    <name type="synonym">Cyprinus rohita</name>
    <dbReference type="NCBI Taxonomy" id="84645"/>
    <lineage>
        <taxon>Eukaryota</taxon>
        <taxon>Metazoa</taxon>
        <taxon>Chordata</taxon>
        <taxon>Craniata</taxon>
        <taxon>Vertebrata</taxon>
        <taxon>Euteleostomi</taxon>
        <taxon>Actinopterygii</taxon>
        <taxon>Neopterygii</taxon>
        <taxon>Teleostei</taxon>
        <taxon>Ostariophysi</taxon>
        <taxon>Cypriniformes</taxon>
        <taxon>Cyprinidae</taxon>
        <taxon>Labeoninae</taxon>
        <taxon>Labeonini</taxon>
        <taxon>Labeo</taxon>
    </lineage>
</organism>
<dbReference type="EMBL" id="QBIY01013173">
    <property type="protein sequence ID" value="RXN10798.1"/>
    <property type="molecule type" value="Genomic_DNA"/>
</dbReference>
<comment type="caution">
    <text evidence="1">The sequence shown here is derived from an EMBL/GenBank/DDBJ whole genome shotgun (WGS) entry which is preliminary data.</text>
</comment>
<dbReference type="AlphaFoldDB" id="A0A498LQT4"/>
<dbReference type="STRING" id="84645.A0A498LQT4"/>
<gene>
    <name evidence="1" type="ORF">ROHU_030429</name>
</gene>
<name>A0A498LQT4_LABRO</name>
<sequence>MQRKDKSSKKAKESKMKWDTDRFRNRYLQSYLNSCFDWISTFNASISNNNPLAHLNTANLGAVEQRWAAQLAGFQFEVRYRPGRTNGNADALSRWPLLRMWRRVTSSRQWYIQIKEIRLAPVCWLSGREHSGLIQRYHDCGSIWTEGEGPLQGSEQRKIDLLKCCCDSGPVSVLIRDCCAGRTSGGGKDFEFGPSPILLAKVGTRSGEVVPAMCSMQLAQDSCK</sequence>